<evidence type="ECO:0000313" key="3">
    <source>
        <dbReference type="EMBL" id="NEV62378.1"/>
    </source>
</evidence>
<feature type="compositionally biased region" description="Polar residues" evidence="1">
    <location>
        <begin position="119"/>
        <end position="128"/>
    </location>
</feature>
<keyword evidence="2" id="KW-0812">Transmembrane</keyword>
<feature type="region of interest" description="Disordered" evidence="1">
    <location>
        <begin position="100"/>
        <end position="128"/>
    </location>
</feature>
<keyword evidence="4" id="KW-1185">Reference proteome</keyword>
<gene>
    <name evidence="3" type="ORF">G3446_10830</name>
</gene>
<keyword evidence="2" id="KW-0472">Membrane</keyword>
<keyword evidence="2" id="KW-1133">Transmembrane helix</keyword>
<dbReference type="AlphaFoldDB" id="A0A6M0JXW8"/>
<reference evidence="3 4" key="1">
    <citation type="submission" date="2020-02" db="EMBL/GenBank/DDBJ databases">
        <title>Genome sequences of Thiorhodococcus mannitoliphagus and Thiorhodococcus minor, purple sulfur photosynthetic bacteria in the gammaproteobacterial family, Chromatiaceae.</title>
        <authorList>
            <person name="Aviles F.A."/>
            <person name="Meyer T.E."/>
            <person name="Kyndt J.A."/>
        </authorList>
    </citation>
    <scope>NUCLEOTIDE SEQUENCE [LARGE SCALE GENOMIC DNA]</scope>
    <source>
        <strain evidence="3 4">DSM 11518</strain>
    </source>
</reference>
<evidence type="ECO:0000256" key="1">
    <source>
        <dbReference type="SAM" id="MobiDB-lite"/>
    </source>
</evidence>
<evidence type="ECO:0000313" key="4">
    <source>
        <dbReference type="Proteomes" id="UP000483379"/>
    </source>
</evidence>
<dbReference type="Proteomes" id="UP000483379">
    <property type="component" value="Unassembled WGS sequence"/>
</dbReference>
<evidence type="ECO:0000256" key="2">
    <source>
        <dbReference type="SAM" id="Phobius"/>
    </source>
</evidence>
<comment type="caution">
    <text evidence="3">The sequence shown here is derived from an EMBL/GenBank/DDBJ whole genome shotgun (WGS) entry which is preliminary data.</text>
</comment>
<accession>A0A6M0JXW8</accession>
<name>A0A6M0JXW8_9GAMM</name>
<sequence>MDGSWETEAPASARKGYRAAWLGGRLIAGAGWLLALIGVAAGLAAAWLRKDIETLVMAATICLSGLVLIVVGQTIRAAVDSAIHTRRILLLLQAGPLQWATRPPPPPTPPAPPERTRNQSEWLKTPSTPISTAMRSSVASEDVQPCVNPFCERLLPESAEICPHCKTRRKRVAV</sequence>
<feature type="transmembrane region" description="Helical" evidence="2">
    <location>
        <begin position="26"/>
        <end position="48"/>
    </location>
</feature>
<feature type="transmembrane region" description="Helical" evidence="2">
    <location>
        <begin position="55"/>
        <end position="75"/>
    </location>
</feature>
<organism evidence="3 4">
    <name type="scientific">Thiorhodococcus minor</name>
    <dbReference type="NCBI Taxonomy" id="57489"/>
    <lineage>
        <taxon>Bacteria</taxon>
        <taxon>Pseudomonadati</taxon>
        <taxon>Pseudomonadota</taxon>
        <taxon>Gammaproteobacteria</taxon>
        <taxon>Chromatiales</taxon>
        <taxon>Chromatiaceae</taxon>
        <taxon>Thiorhodococcus</taxon>
    </lineage>
</organism>
<protein>
    <submittedName>
        <fullName evidence="3">Uncharacterized protein</fullName>
    </submittedName>
</protein>
<feature type="compositionally biased region" description="Pro residues" evidence="1">
    <location>
        <begin position="102"/>
        <end position="113"/>
    </location>
</feature>
<proteinExistence type="predicted"/>
<dbReference type="EMBL" id="JAAIJQ010000027">
    <property type="protein sequence ID" value="NEV62378.1"/>
    <property type="molecule type" value="Genomic_DNA"/>
</dbReference>
<dbReference type="RefSeq" id="WP_164452848.1">
    <property type="nucleotide sequence ID" value="NZ_JAAIJQ010000027.1"/>
</dbReference>